<proteinExistence type="predicted"/>
<dbReference type="EMBL" id="CP031769">
    <property type="protein sequence ID" value="AXR06388.1"/>
    <property type="molecule type" value="Genomic_DNA"/>
</dbReference>
<dbReference type="GO" id="GO:0000160">
    <property type="term" value="P:phosphorelay signal transduction system"/>
    <property type="evidence" value="ECO:0007669"/>
    <property type="project" value="InterPro"/>
</dbReference>
<evidence type="ECO:0000313" key="3">
    <source>
        <dbReference type="EMBL" id="AXR06388.1"/>
    </source>
</evidence>
<dbReference type="InterPro" id="IPR011006">
    <property type="entry name" value="CheY-like_superfamily"/>
</dbReference>
<reference evidence="3 4" key="1">
    <citation type="submission" date="2018-08" db="EMBL/GenBank/DDBJ databases">
        <title>Salinimonas sediminis sp. nov., a piezophilic bacterium isolated from a deep-sea sediment sample from the New Britain Trench.</title>
        <authorList>
            <person name="Cao J."/>
        </authorList>
    </citation>
    <scope>NUCLEOTIDE SEQUENCE [LARGE SCALE GENOMIC DNA]</scope>
    <source>
        <strain evidence="3 4">N102</strain>
    </source>
</reference>
<dbReference type="OrthoDB" id="5696993at2"/>
<dbReference type="SUPFAM" id="SSF52172">
    <property type="entry name" value="CheY-like"/>
    <property type="match status" value="1"/>
</dbReference>
<evidence type="ECO:0000259" key="2">
    <source>
        <dbReference type="PROSITE" id="PS50110"/>
    </source>
</evidence>
<dbReference type="AlphaFoldDB" id="A0A346NLI1"/>
<feature type="domain" description="Response regulatory" evidence="2">
    <location>
        <begin position="3"/>
        <end position="116"/>
    </location>
</feature>
<dbReference type="Gene3D" id="3.40.50.2300">
    <property type="match status" value="1"/>
</dbReference>
<gene>
    <name evidence="3" type="ORF">D0Y50_08430</name>
</gene>
<name>A0A346NLI1_9ALTE</name>
<dbReference type="Proteomes" id="UP000262073">
    <property type="component" value="Chromosome"/>
</dbReference>
<dbReference type="RefSeq" id="WP_117316438.1">
    <property type="nucleotide sequence ID" value="NZ_CP031769.1"/>
</dbReference>
<keyword evidence="1" id="KW-0597">Phosphoprotein</keyword>
<evidence type="ECO:0000313" key="4">
    <source>
        <dbReference type="Proteomes" id="UP000262073"/>
    </source>
</evidence>
<organism evidence="3 4">
    <name type="scientific">Salinimonas sediminis</name>
    <dbReference type="NCBI Taxonomy" id="2303538"/>
    <lineage>
        <taxon>Bacteria</taxon>
        <taxon>Pseudomonadati</taxon>
        <taxon>Pseudomonadota</taxon>
        <taxon>Gammaproteobacteria</taxon>
        <taxon>Alteromonadales</taxon>
        <taxon>Alteromonadaceae</taxon>
        <taxon>Alteromonas/Salinimonas group</taxon>
        <taxon>Salinimonas</taxon>
    </lineage>
</organism>
<feature type="modified residue" description="4-aspartylphosphate" evidence="1">
    <location>
        <position position="49"/>
    </location>
</feature>
<evidence type="ECO:0000256" key="1">
    <source>
        <dbReference type="PROSITE-ProRule" id="PRU00169"/>
    </source>
</evidence>
<sequence>MLRLLIIEADDTQSEIYQMALDEYFTIERVADFSAASELIPHSDIVISDWEIGAQNVACLATHFTKQQPDDLPVLIVVTTDNRESSMIQAYNNGASFYITRPYKVIQFTESVLAVKNQIETVAQIRRDREQTALSTKTAIGQCTLYGMGMDLASALVLSQDMPAMAKKMLSTLRLNGIHAAIELRDTQNRILLDSDEKECDETLAETFSVLKHQGTCYRFGRRCMLTEGDMSLLLKHVVHSEDDLYETTIDVCRKLLVIAHAHYCQWRHREALQDTQAQIINLITANETETRARGLEDLTGMLDTASAPDENHEIRGARLLDLERF</sequence>
<accession>A0A346NLI1</accession>
<dbReference type="KEGG" id="salm:D0Y50_08430"/>
<dbReference type="InterPro" id="IPR001789">
    <property type="entry name" value="Sig_transdc_resp-reg_receiver"/>
</dbReference>
<keyword evidence="4" id="KW-1185">Reference proteome</keyword>
<protein>
    <submittedName>
        <fullName evidence="3">Response regulator</fullName>
    </submittedName>
</protein>
<dbReference type="PROSITE" id="PS50110">
    <property type="entry name" value="RESPONSE_REGULATORY"/>
    <property type="match status" value="1"/>
</dbReference>
<dbReference type="SMART" id="SM00448">
    <property type="entry name" value="REC"/>
    <property type="match status" value="1"/>
</dbReference>